<dbReference type="AlphaFoldDB" id="A0AAW0X1P5"/>
<organism evidence="2 3">
    <name type="scientific">Cherax quadricarinatus</name>
    <name type="common">Australian red claw crayfish</name>
    <dbReference type="NCBI Taxonomy" id="27406"/>
    <lineage>
        <taxon>Eukaryota</taxon>
        <taxon>Metazoa</taxon>
        <taxon>Ecdysozoa</taxon>
        <taxon>Arthropoda</taxon>
        <taxon>Crustacea</taxon>
        <taxon>Multicrustacea</taxon>
        <taxon>Malacostraca</taxon>
        <taxon>Eumalacostraca</taxon>
        <taxon>Eucarida</taxon>
        <taxon>Decapoda</taxon>
        <taxon>Pleocyemata</taxon>
        <taxon>Astacidea</taxon>
        <taxon>Parastacoidea</taxon>
        <taxon>Parastacidae</taxon>
        <taxon>Cherax</taxon>
    </lineage>
</organism>
<dbReference type="EMBL" id="JARKIK010000039">
    <property type="protein sequence ID" value="KAK8738478.1"/>
    <property type="molecule type" value="Genomic_DNA"/>
</dbReference>
<dbReference type="Proteomes" id="UP001445076">
    <property type="component" value="Unassembled WGS sequence"/>
</dbReference>
<gene>
    <name evidence="2" type="ORF">OTU49_003895</name>
</gene>
<name>A0AAW0X1P5_CHEQU</name>
<protein>
    <recommendedName>
        <fullName evidence="4">Dolichol phosphate-mannose biosynthesis regulatory protein</fullName>
    </recommendedName>
</protein>
<evidence type="ECO:0000313" key="3">
    <source>
        <dbReference type="Proteomes" id="UP001445076"/>
    </source>
</evidence>
<evidence type="ECO:0000256" key="1">
    <source>
        <dbReference type="SAM" id="Phobius"/>
    </source>
</evidence>
<comment type="caution">
    <text evidence="2">The sequence shown here is derived from an EMBL/GenBank/DDBJ whole genome shotgun (WGS) entry which is preliminary data.</text>
</comment>
<keyword evidence="3" id="KW-1185">Reference proteome</keyword>
<keyword evidence="1" id="KW-0812">Transmembrane</keyword>
<reference evidence="2 3" key="1">
    <citation type="journal article" date="2024" name="BMC Genomics">
        <title>Genome assembly of redclaw crayfish (Cherax quadricarinatus) provides insights into its immune adaptation and hypoxia tolerance.</title>
        <authorList>
            <person name="Liu Z."/>
            <person name="Zheng J."/>
            <person name="Li H."/>
            <person name="Fang K."/>
            <person name="Wang S."/>
            <person name="He J."/>
            <person name="Zhou D."/>
            <person name="Weng S."/>
            <person name="Chi M."/>
            <person name="Gu Z."/>
            <person name="He J."/>
            <person name="Li F."/>
            <person name="Wang M."/>
        </authorList>
    </citation>
    <scope>NUCLEOTIDE SEQUENCE [LARGE SCALE GENOMIC DNA]</scope>
    <source>
        <strain evidence="2">ZL_2023a</strain>
    </source>
</reference>
<sequence length="106" mass="11976">CKDCARVTCVKCLKDQRSKMGYDMDEPRPTVGQVPLLIFTYLGFSFFVSGFILTVLAYAPTDSYIMVMIQDMTVMSFLGPIVLVIGAIMLLVAIFYCLFNKDDEYD</sequence>
<accession>A0AAW0X1P5</accession>
<proteinExistence type="predicted"/>
<evidence type="ECO:0008006" key="4">
    <source>
        <dbReference type="Google" id="ProtNLM"/>
    </source>
</evidence>
<keyword evidence="1" id="KW-0472">Membrane</keyword>
<keyword evidence="1" id="KW-1133">Transmembrane helix</keyword>
<evidence type="ECO:0000313" key="2">
    <source>
        <dbReference type="EMBL" id="KAK8738478.1"/>
    </source>
</evidence>
<feature type="transmembrane region" description="Helical" evidence="1">
    <location>
        <begin position="77"/>
        <end position="99"/>
    </location>
</feature>
<feature type="non-terminal residue" evidence="2">
    <location>
        <position position="1"/>
    </location>
</feature>
<feature type="transmembrane region" description="Helical" evidence="1">
    <location>
        <begin position="34"/>
        <end position="57"/>
    </location>
</feature>